<dbReference type="EMBL" id="MBTG01000066">
    <property type="protein sequence ID" value="OPH47269.1"/>
    <property type="molecule type" value="Genomic_DNA"/>
</dbReference>
<comment type="caution">
    <text evidence="1">The sequence shown here is derived from an EMBL/GenBank/DDBJ whole genome shotgun (WGS) entry which is preliminary data.</text>
</comment>
<accession>A0A1V4H831</accession>
<keyword evidence="2" id="KW-1185">Reference proteome</keyword>
<proteinExistence type="predicted"/>
<reference evidence="2" key="1">
    <citation type="submission" date="2016-07" db="EMBL/GenBank/DDBJ databases">
        <authorList>
            <person name="Florea S."/>
            <person name="Webb J.S."/>
            <person name="Jaromczyk J."/>
            <person name="Schardl C.L."/>
        </authorList>
    </citation>
    <scope>NUCLEOTIDE SEQUENCE [LARGE SCALE GENOMIC DNA]</scope>
    <source>
        <strain evidence="2">CY1</strain>
    </source>
</reference>
<evidence type="ECO:0000313" key="1">
    <source>
        <dbReference type="EMBL" id="OPH47269.1"/>
    </source>
</evidence>
<gene>
    <name evidence="1" type="ORF">BC351_12275</name>
</gene>
<dbReference type="OrthoDB" id="800014at2"/>
<evidence type="ECO:0000313" key="2">
    <source>
        <dbReference type="Proteomes" id="UP000190626"/>
    </source>
</evidence>
<protein>
    <submittedName>
        <fullName evidence="1">Uncharacterized protein</fullName>
    </submittedName>
</protein>
<name>A0A1V4H831_9BACL</name>
<organism evidence="1 2">
    <name type="scientific">Paenibacillus ferrarius</name>
    <dbReference type="NCBI Taxonomy" id="1469647"/>
    <lineage>
        <taxon>Bacteria</taxon>
        <taxon>Bacillati</taxon>
        <taxon>Bacillota</taxon>
        <taxon>Bacilli</taxon>
        <taxon>Bacillales</taxon>
        <taxon>Paenibacillaceae</taxon>
        <taxon>Paenibacillus</taxon>
    </lineage>
</organism>
<dbReference type="AlphaFoldDB" id="A0A1V4H831"/>
<dbReference type="Proteomes" id="UP000190626">
    <property type="component" value="Unassembled WGS sequence"/>
</dbReference>
<dbReference type="STRING" id="1469647.BC351_12275"/>
<dbReference type="RefSeq" id="WP_079420981.1">
    <property type="nucleotide sequence ID" value="NZ_MBTG01000066.1"/>
</dbReference>
<sequence length="106" mass="12028">MNMELGKEQNNLACYTLLVDLLWEVRKLIDSPNTDITWSNYRSVEEVLSACDTYIERLNENDKSVVTELELLFAPTGSLQEISISSGWSNEYIGLSSRFDDIVGCN</sequence>